<keyword evidence="7" id="KW-1185">Reference proteome</keyword>
<proteinExistence type="inferred from homology"/>
<feature type="domain" description="Alanine racemase N-terminal" evidence="5">
    <location>
        <begin position="22"/>
        <end position="218"/>
    </location>
</feature>
<dbReference type="Proteomes" id="UP000002734">
    <property type="component" value="Chromosome"/>
</dbReference>
<keyword evidence="1 2" id="KW-0663">Pyridoxal phosphate</keyword>
<evidence type="ECO:0000256" key="1">
    <source>
        <dbReference type="ARBA" id="ARBA00022898"/>
    </source>
</evidence>
<organism evidence="6 7">
    <name type="scientific">Musicola paradisiaca (strain Ech703)</name>
    <name type="common">Dickeya paradisiaca</name>
    <name type="synonym">Dickeya dadantii</name>
    <dbReference type="NCBI Taxonomy" id="579405"/>
    <lineage>
        <taxon>Bacteria</taxon>
        <taxon>Pseudomonadati</taxon>
        <taxon>Pseudomonadota</taxon>
        <taxon>Gammaproteobacteria</taxon>
        <taxon>Enterobacterales</taxon>
        <taxon>Pectobacteriaceae</taxon>
        <taxon>Musicola</taxon>
    </lineage>
</organism>
<dbReference type="Gene3D" id="3.20.20.10">
    <property type="entry name" value="Alanine racemase"/>
    <property type="match status" value="1"/>
</dbReference>
<dbReference type="KEGG" id="dda:Dd703_2164"/>
<evidence type="ECO:0000256" key="2">
    <source>
        <dbReference type="HAMAP-Rule" id="MF_02087"/>
    </source>
</evidence>
<dbReference type="SUPFAM" id="SSF51419">
    <property type="entry name" value="PLP-binding barrel"/>
    <property type="match status" value="1"/>
</dbReference>
<reference evidence="6" key="1">
    <citation type="submission" date="2009-06" db="EMBL/GenBank/DDBJ databases">
        <title>Complete sequence of Dickeya dadantii Ech703.</title>
        <authorList>
            <consortium name="US DOE Joint Genome Institute"/>
            <person name="Lucas S."/>
            <person name="Copeland A."/>
            <person name="Lapidus A."/>
            <person name="Glavina del Rio T."/>
            <person name="Dalin E."/>
            <person name="Tice H."/>
            <person name="Bruce D."/>
            <person name="Goodwin L."/>
            <person name="Pitluck S."/>
            <person name="Chertkov O."/>
            <person name="Brettin T."/>
            <person name="Detter J.C."/>
            <person name="Han C."/>
            <person name="Larimer F."/>
            <person name="Land M."/>
            <person name="Hauser L."/>
            <person name="Kyrpides N."/>
            <person name="Mikhailova N."/>
            <person name="Balakrishnan V."/>
            <person name="Glasner J."/>
            <person name="Perna N.T."/>
        </authorList>
    </citation>
    <scope>NUCLEOTIDE SEQUENCE [LARGE SCALE GENOMIC DNA]</scope>
    <source>
        <strain evidence="6">Ech703</strain>
    </source>
</reference>
<comment type="subunit">
    <text evidence="2">Monomer.</text>
</comment>
<accession>C6C7K9</accession>
<dbReference type="Pfam" id="PF01168">
    <property type="entry name" value="Ala_racemase_N"/>
    <property type="match status" value="1"/>
</dbReference>
<evidence type="ECO:0000256" key="4">
    <source>
        <dbReference type="RuleBase" id="RU004514"/>
    </source>
</evidence>
<dbReference type="STRING" id="579405.Dd703_2164"/>
<evidence type="ECO:0000313" key="7">
    <source>
        <dbReference type="Proteomes" id="UP000002734"/>
    </source>
</evidence>
<dbReference type="RefSeq" id="WP_015853860.1">
    <property type="nucleotide sequence ID" value="NC_012880.1"/>
</dbReference>
<dbReference type="HAMAP" id="MF_02087">
    <property type="entry name" value="PLP_homeostasis"/>
    <property type="match status" value="1"/>
</dbReference>
<dbReference type="InterPro" id="IPR029066">
    <property type="entry name" value="PLP-binding_barrel"/>
</dbReference>
<dbReference type="InterPro" id="IPR001608">
    <property type="entry name" value="Ala_racemase_N"/>
</dbReference>
<dbReference type="PANTHER" id="PTHR10146:SF14">
    <property type="entry name" value="PYRIDOXAL PHOSPHATE HOMEOSTASIS PROTEIN"/>
    <property type="match status" value="1"/>
</dbReference>
<dbReference type="eggNOG" id="COG0325">
    <property type="taxonomic scope" value="Bacteria"/>
</dbReference>
<comment type="function">
    <text evidence="2">Pyridoxal 5'-phosphate (PLP)-binding protein, which is involved in PLP homeostasis.</text>
</comment>
<protein>
    <recommendedName>
        <fullName evidence="2">Pyridoxal phosphate homeostasis protein</fullName>
        <shortName evidence="2">PLP homeostasis protein</shortName>
    </recommendedName>
</protein>
<gene>
    <name evidence="6" type="ordered locus">Dd703_2164</name>
</gene>
<comment type="cofactor">
    <cofactor evidence="3">
        <name>pyridoxal 5'-phosphate</name>
        <dbReference type="ChEBI" id="CHEBI:597326"/>
    </cofactor>
</comment>
<evidence type="ECO:0000259" key="5">
    <source>
        <dbReference type="Pfam" id="PF01168"/>
    </source>
</evidence>
<dbReference type="EMBL" id="CP001654">
    <property type="protein sequence ID" value="ACS85951.1"/>
    <property type="molecule type" value="Genomic_DNA"/>
</dbReference>
<dbReference type="AlphaFoldDB" id="C6C7K9"/>
<feature type="modified residue" description="N6-(pyridoxal phosphate)lysine" evidence="2 3">
    <location>
        <position position="34"/>
    </location>
</feature>
<comment type="similarity">
    <text evidence="2 4">Belongs to the pyridoxal phosphate-binding protein YggS/PROSC family.</text>
</comment>
<dbReference type="FunFam" id="3.20.20.10:FF:000018">
    <property type="entry name" value="Pyridoxal phosphate homeostasis protein"/>
    <property type="match status" value="1"/>
</dbReference>
<evidence type="ECO:0000256" key="3">
    <source>
        <dbReference type="PIRSR" id="PIRSR004848-1"/>
    </source>
</evidence>
<dbReference type="GO" id="GO:0030170">
    <property type="term" value="F:pyridoxal phosphate binding"/>
    <property type="evidence" value="ECO:0007669"/>
    <property type="project" value="UniProtKB-UniRule"/>
</dbReference>
<dbReference type="NCBIfam" id="TIGR00044">
    <property type="entry name" value="YggS family pyridoxal phosphate-dependent enzyme"/>
    <property type="match status" value="1"/>
</dbReference>
<name>C6C7K9_MUSP7</name>
<evidence type="ECO:0000313" key="6">
    <source>
        <dbReference type="EMBL" id="ACS85951.1"/>
    </source>
</evidence>
<dbReference type="InterPro" id="IPR011078">
    <property type="entry name" value="PyrdxlP_homeostasis"/>
</dbReference>
<dbReference type="PIRSF" id="PIRSF004848">
    <property type="entry name" value="YBL036c_PLPDEIII"/>
    <property type="match status" value="1"/>
</dbReference>
<sequence length="219" mass="24570">MMKYSNEEALDNYLGIKASVEAVSRAARLLVVSKFHTMDKIQPLIHAGHRCFGESRVDEAINKWDALRNQYEDLELHFIGGLQSRKVAKIVEFFDVIQSVDRASLADKISSCAKSLGKTQKIFIQINIGDEPQKSGVSVNDFDDVFAHVSRLDNICIEGVMCIPPNEKDVSVYFSQMSAITEKYHFPQLSMGMSNDYKLALCYNSTMVRVGSAIFGERS</sequence>
<dbReference type="CDD" id="cd00635">
    <property type="entry name" value="PLPDE_III_YBL036c_like"/>
    <property type="match status" value="1"/>
</dbReference>
<dbReference type="PANTHER" id="PTHR10146">
    <property type="entry name" value="PROLINE SYNTHETASE CO-TRANSCRIBED BACTERIAL HOMOLOG PROTEIN"/>
    <property type="match status" value="1"/>
</dbReference>
<dbReference type="HOGENOM" id="CLU_059988_1_1_6"/>